<dbReference type="AlphaFoldDB" id="G0U5X6"/>
<dbReference type="OMA" id="HLEVHAQ"/>
<feature type="compositionally biased region" description="Low complexity" evidence="1">
    <location>
        <begin position="9"/>
        <end position="21"/>
    </location>
</feature>
<evidence type="ECO:0000256" key="1">
    <source>
        <dbReference type="SAM" id="MobiDB-lite"/>
    </source>
</evidence>
<gene>
    <name evidence="2" type="ORF">TVY486_1003300</name>
</gene>
<feature type="region of interest" description="Disordered" evidence="1">
    <location>
        <begin position="1"/>
        <end position="32"/>
    </location>
</feature>
<reference evidence="2" key="1">
    <citation type="journal article" date="2012" name="Proc. Natl. Acad. Sci. U.S.A.">
        <title>Antigenic diversity is generated by distinct evolutionary mechanisms in African trypanosome species.</title>
        <authorList>
            <person name="Jackson A.P."/>
            <person name="Berry A."/>
            <person name="Aslett M."/>
            <person name="Allison H.C."/>
            <person name="Burton P."/>
            <person name="Vavrova-Anderson J."/>
            <person name="Brown R."/>
            <person name="Browne H."/>
            <person name="Corton N."/>
            <person name="Hauser H."/>
            <person name="Gamble J."/>
            <person name="Gilderthorp R."/>
            <person name="Marcello L."/>
            <person name="McQuillan J."/>
            <person name="Otto T.D."/>
            <person name="Quail M.A."/>
            <person name="Sanders M.J."/>
            <person name="van Tonder A."/>
            <person name="Ginger M.L."/>
            <person name="Field M.C."/>
            <person name="Barry J.D."/>
            <person name="Hertz-Fowler C."/>
            <person name="Berriman M."/>
        </authorList>
    </citation>
    <scope>NUCLEOTIDE SEQUENCE</scope>
    <source>
        <strain evidence="2">Y486</strain>
    </source>
</reference>
<accession>G0U5X6</accession>
<dbReference type="EMBL" id="HE573026">
    <property type="protein sequence ID" value="CCC51277.1"/>
    <property type="molecule type" value="Genomic_DNA"/>
</dbReference>
<dbReference type="VEuPathDB" id="TriTrypDB:TvY486_1003300"/>
<name>G0U5X6_TRYVY</name>
<evidence type="ECO:0000313" key="2">
    <source>
        <dbReference type="EMBL" id="CCC51277.1"/>
    </source>
</evidence>
<organism evidence="2">
    <name type="scientific">Trypanosoma vivax (strain Y486)</name>
    <dbReference type="NCBI Taxonomy" id="1055687"/>
    <lineage>
        <taxon>Eukaryota</taxon>
        <taxon>Discoba</taxon>
        <taxon>Euglenozoa</taxon>
        <taxon>Kinetoplastea</taxon>
        <taxon>Metakinetoplastina</taxon>
        <taxon>Trypanosomatida</taxon>
        <taxon>Trypanosomatidae</taxon>
        <taxon>Trypanosoma</taxon>
        <taxon>Duttonella</taxon>
    </lineage>
</organism>
<sequence>MHSKLGTISRSAAAAGSSHGRNSLRGTGEQRHGVNDSSFGVFQNVHINPFPVRAAIDIGTGGMMSLTVGRVDAGRNAVRDFMYQTQLPLDLQSTRAAELDAASFSSPFTLTENTRADIRNKMRLLHGALRRENYEGLSERAAVISWPLCEAQDAVSLAQDLTREFKVDVRVLGKTFEVMMPFANDNKAFIGFDQRASEQLSEECTRGGECGAPSGENDTFLQTLMHRITHKRGRKRKPVKPLTHSTLSAPQQMEQLAFLAHASVSKCMAPQRMLVFSEDVKRGLCILGMDTGVAGEEGLGGGTGSNPHEGCNSNALALPRTPNTSDVTIHSLPVDMALAHRLLITAVQRRCGEAGMEHRSPNPVLREEFRQLRNMLEKMVKPTLPSWVLSKSIAGGLVCGSSINGGVFNVAARVAQRTSISLDHLETHAEMHYCGLTDVLLAVNYPNAATVVPNAALASALMRSVETQRFEYLPEVNLSDALLLQPCLWIYARRRQVRDALGQKSFYSGGSIQRTFERPHMRENPSAPPTAAWQKNMDWNPLSYENSTRGM</sequence>
<proteinExistence type="predicted"/>
<protein>
    <submittedName>
        <fullName evidence="2">Uncharacterized protein</fullName>
    </submittedName>
</protein>